<organism evidence="1 2">
    <name type="scientific">Candidatus Woesebacteria bacterium RIFCSPHIGHO2_01_FULL_44_21</name>
    <dbReference type="NCBI Taxonomy" id="1802503"/>
    <lineage>
        <taxon>Bacteria</taxon>
        <taxon>Candidatus Woeseibacteriota</taxon>
    </lineage>
</organism>
<proteinExistence type="predicted"/>
<gene>
    <name evidence="1" type="ORF">A2803_01380</name>
</gene>
<name>A0A1F7YZD1_9BACT</name>
<sequence length="189" mass="21655">MTSFKKIEANIKNSTLGGVKTPAGKDISKYNAVKHGIFKEAISKYEDGFYKDALDELLDQFRPVGFLEKLLVERIALCYLRLFRSAKAEVEFMNSKLNPFHEVRASQMLNNFESLRASVEKTTFEGYKPQITSESVKELEQIITRYDTTIENKLYKALHELQRLQAIRLGQNVMLPAALDVLIDKTNDE</sequence>
<dbReference type="EMBL" id="MGGP01000013">
    <property type="protein sequence ID" value="OGM32692.1"/>
    <property type="molecule type" value="Genomic_DNA"/>
</dbReference>
<evidence type="ECO:0000313" key="1">
    <source>
        <dbReference type="EMBL" id="OGM32692.1"/>
    </source>
</evidence>
<reference evidence="1 2" key="1">
    <citation type="journal article" date="2016" name="Nat. Commun.">
        <title>Thousands of microbial genomes shed light on interconnected biogeochemical processes in an aquifer system.</title>
        <authorList>
            <person name="Anantharaman K."/>
            <person name="Brown C.T."/>
            <person name="Hug L.A."/>
            <person name="Sharon I."/>
            <person name="Castelle C.J."/>
            <person name="Probst A.J."/>
            <person name="Thomas B.C."/>
            <person name="Singh A."/>
            <person name="Wilkins M.J."/>
            <person name="Karaoz U."/>
            <person name="Brodie E.L."/>
            <person name="Williams K.H."/>
            <person name="Hubbard S.S."/>
            <person name="Banfield J.F."/>
        </authorList>
    </citation>
    <scope>NUCLEOTIDE SEQUENCE [LARGE SCALE GENOMIC DNA]</scope>
</reference>
<dbReference type="Proteomes" id="UP000178870">
    <property type="component" value="Unassembled WGS sequence"/>
</dbReference>
<protein>
    <submittedName>
        <fullName evidence="1">Uncharacterized protein</fullName>
    </submittedName>
</protein>
<evidence type="ECO:0000313" key="2">
    <source>
        <dbReference type="Proteomes" id="UP000178870"/>
    </source>
</evidence>
<accession>A0A1F7YZD1</accession>
<comment type="caution">
    <text evidence="1">The sequence shown here is derived from an EMBL/GenBank/DDBJ whole genome shotgun (WGS) entry which is preliminary data.</text>
</comment>
<dbReference type="AlphaFoldDB" id="A0A1F7YZD1"/>